<sequence>MGELDLEALDDALRSDPDDTLTLLVEMSHATDERLRAAVRRLAPRLILDQTRRGIPRNRGVAKPRPVPAHRGGDLDLDRSMDAIVGARAEARMPSLDDMTSVQWSRPDLALCLVIDQSGSMSGARLTTAAVAGAACLTYAPQEHAVLAFAGSTAVLKPISETSRPTATIERVLALRGHGTTGLADALRQAHVQLAGARARRRVVLLLSDCRVTDEVDATPAARALEELVILAPAEDDDEARRLARDSGARVAPVGSVLDVPAALNAMLADDRVHTPGR</sequence>
<dbReference type="Gene3D" id="3.40.50.410">
    <property type="entry name" value="von Willebrand factor, type A domain"/>
    <property type="match status" value="1"/>
</dbReference>
<proteinExistence type="predicted"/>
<gene>
    <name evidence="2" type="ORF">SAMN05192575_11178</name>
</gene>
<dbReference type="InterPro" id="IPR036465">
    <property type="entry name" value="vWFA_dom_sf"/>
</dbReference>
<dbReference type="InterPro" id="IPR002035">
    <property type="entry name" value="VWF_A"/>
</dbReference>
<dbReference type="InterPro" id="IPR008912">
    <property type="entry name" value="Uncharacterised_CoxE"/>
</dbReference>
<name>A0A1I1AWQ8_9ACTN</name>
<dbReference type="STRING" id="748909.SAMN05192575_11178"/>
<reference evidence="3" key="1">
    <citation type="submission" date="2016-10" db="EMBL/GenBank/DDBJ databases">
        <authorList>
            <person name="Varghese N."/>
            <person name="Submissions S."/>
        </authorList>
    </citation>
    <scope>NUCLEOTIDE SEQUENCE [LARGE SCALE GENOMIC DNA]</scope>
    <source>
        <strain evidence="3">CGMCC 1.10697</strain>
    </source>
</reference>
<evidence type="ECO:0000313" key="2">
    <source>
        <dbReference type="EMBL" id="SFB42297.1"/>
    </source>
</evidence>
<dbReference type="SMART" id="SM00327">
    <property type="entry name" value="VWA"/>
    <property type="match status" value="1"/>
</dbReference>
<dbReference type="RefSeq" id="WP_198554361.1">
    <property type="nucleotide sequence ID" value="NZ_FOKC01000011.1"/>
</dbReference>
<evidence type="ECO:0000313" key="3">
    <source>
        <dbReference type="Proteomes" id="UP000199113"/>
    </source>
</evidence>
<dbReference type="Proteomes" id="UP000199113">
    <property type="component" value="Unassembled WGS sequence"/>
</dbReference>
<dbReference type="SUPFAM" id="SSF53300">
    <property type="entry name" value="vWA-like"/>
    <property type="match status" value="1"/>
</dbReference>
<dbReference type="EMBL" id="FOKC01000011">
    <property type="protein sequence ID" value="SFB42297.1"/>
    <property type="molecule type" value="Genomic_DNA"/>
</dbReference>
<evidence type="ECO:0000259" key="1">
    <source>
        <dbReference type="SMART" id="SM00327"/>
    </source>
</evidence>
<protein>
    <submittedName>
        <fullName evidence="2">Mg-chelatase subunit ChlD</fullName>
    </submittedName>
</protein>
<organism evidence="2 3">
    <name type="scientific">Nocardioides alpinus</name>
    <dbReference type="NCBI Taxonomy" id="748909"/>
    <lineage>
        <taxon>Bacteria</taxon>
        <taxon>Bacillati</taxon>
        <taxon>Actinomycetota</taxon>
        <taxon>Actinomycetes</taxon>
        <taxon>Propionibacteriales</taxon>
        <taxon>Nocardioidaceae</taxon>
        <taxon>Nocardioides</taxon>
    </lineage>
</organism>
<feature type="domain" description="VWFA" evidence="1">
    <location>
        <begin position="108"/>
        <end position="272"/>
    </location>
</feature>
<dbReference type="CDD" id="cd00198">
    <property type="entry name" value="vWFA"/>
    <property type="match status" value="1"/>
</dbReference>
<accession>A0A1I1AWQ8</accession>
<dbReference type="Pfam" id="PF05762">
    <property type="entry name" value="VWA_CoxE"/>
    <property type="match status" value="1"/>
</dbReference>
<dbReference type="AlphaFoldDB" id="A0A1I1AWQ8"/>